<keyword evidence="3 4" id="KW-0472">Membrane</keyword>
<evidence type="ECO:0000256" key="5">
    <source>
        <dbReference type="SAM" id="SignalP"/>
    </source>
</evidence>
<dbReference type="PRINTS" id="PR00838">
    <property type="entry name" value="V5ALLERGEN"/>
</dbReference>
<keyword evidence="5" id="KW-0732">Signal</keyword>
<evidence type="ECO:0000313" key="8">
    <source>
        <dbReference type="Proteomes" id="UP000265020"/>
    </source>
</evidence>
<reference evidence="7" key="2">
    <citation type="submission" date="2025-09" db="UniProtKB">
        <authorList>
            <consortium name="Ensembl"/>
        </authorList>
    </citation>
    <scope>IDENTIFICATION</scope>
</reference>
<dbReference type="InterPro" id="IPR034121">
    <property type="entry name" value="SCP_GLIPR-1-like"/>
</dbReference>
<dbReference type="SUPFAM" id="SSF55797">
    <property type="entry name" value="PR-1-like"/>
    <property type="match status" value="1"/>
</dbReference>
<evidence type="ECO:0000256" key="4">
    <source>
        <dbReference type="SAM" id="Phobius"/>
    </source>
</evidence>
<comment type="subcellular location">
    <subcellularLocation>
        <location evidence="1">Membrane</location>
    </subcellularLocation>
</comment>
<dbReference type="InterPro" id="IPR014044">
    <property type="entry name" value="CAP_dom"/>
</dbReference>
<dbReference type="Proteomes" id="UP000265020">
    <property type="component" value="Unassembled WGS sequence"/>
</dbReference>
<evidence type="ECO:0000256" key="2">
    <source>
        <dbReference type="ARBA" id="ARBA00009923"/>
    </source>
</evidence>
<dbReference type="InterPro" id="IPR001283">
    <property type="entry name" value="CRISP-related"/>
</dbReference>
<comment type="similarity">
    <text evidence="2">Belongs to the CRISP family.</text>
</comment>
<feature type="signal peptide" evidence="5">
    <location>
        <begin position="1"/>
        <end position="25"/>
    </location>
</feature>
<keyword evidence="4" id="KW-1133">Transmembrane helix</keyword>
<dbReference type="Ensembl" id="ENSCVAT00000031021.1">
    <property type="protein sequence ID" value="ENSCVAP00000029208.1"/>
    <property type="gene ID" value="ENSCVAG00000016875.1"/>
</dbReference>
<evidence type="ECO:0000256" key="3">
    <source>
        <dbReference type="ARBA" id="ARBA00023136"/>
    </source>
</evidence>
<feature type="domain" description="SCP" evidence="6">
    <location>
        <begin position="33"/>
        <end position="185"/>
    </location>
</feature>
<dbReference type="STRING" id="28743.ENSCVAP00000029208"/>
<sequence length="256" mass="29328">FWKARTERMLLWAVVILDLGTLSMSLPQISDKNFTAECVREHNEARSAVSPSSSNMLYMSWDEALAVTARAWAKHCQFKHNIYLKEVQRVHPTYHSVGENIWVGTPPSHFSVKGALKSWVDEKQFYSYEANSCKGMCGHYTQVVWANSYKVGCAVQLCPNGIKHFDGREGAIFVCNYAPSGNWFGKKPYAEGNSCSECKDICERGLCRYSWTPDWDPDNFSKNFKVILIVRPIFLILVCISAYAVRYFYPDVFCYE</sequence>
<evidence type="ECO:0000259" key="6">
    <source>
        <dbReference type="SMART" id="SM00198"/>
    </source>
</evidence>
<keyword evidence="8" id="KW-1185">Reference proteome</keyword>
<dbReference type="GeneTree" id="ENSGT00940000165853"/>
<feature type="chain" id="PRO_5018562495" evidence="5">
    <location>
        <begin position="26"/>
        <end position="256"/>
    </location>
</feature>
<dbReference type="InterPro" id="IPR002413">
    <property type="entry name" value="V5_allergen-like"/>
</dbReference>
<dbReference type="Pfam" id="PF00188">
    <property type="entry name" value="CAP"/>
    <property type="match status" value="1"/>
</dbReference>
<dbReference type="PROSITE" id="PS01010">
    <property type="entry name" value="CRISP_2"/>
    <property type="match status" value="1"/>
</dbReference>
<dbReference type="GO" id="GO:0005576">
    <property type="term" value="C:extracellular region"/>
    <property type="evidence" value="ECO:0007669"/>
    <property type="project" value="InterPro"/>
</dbReference>
<dbReference type="PRINTS" id="PR00837">
    <property type="entry name" value="V5TPXLIKE"/>
</dbReference>
<dbReference type="SMART" id="SM00198">
    <property type="entry name" value="SCP"/>
    <property type="match status" value="1"/>
</dbReference>
<dbReference type="Gene3D" id="3.40.33.10">
    <property type="entry name" value="CAP"/>
    <property type="match status" value="1"/>
</dbReference>
<accession>A0A3Q2E9X3</accession>
<dbReference type="InterPro" id="IPR035940">
    <property type="entry name" value="CAP_sf"/>
</dbReference>
<dbReference type="AlphaFoldDB" id="A0A3Q2E9X3"/>
<evidence type="ECO:0000256" key="1">
    <source>
        <dbReference type="ARBA" id="ARBA00004370"/>
    </source>
</evidence>
<dbReference type="PROSITE" id="PS01009">
    <property type="entry name" value="CRISP_1"/>
    <property type="match status" value="1"/>
</dbReference>
<feature type="transmembrane region" description="Helical" evidence="4">
    <location>
        <begin position="226"/>
        <end position="249"/>
    </location>
</feature>
<organism evidence="7 8">
    <name type="scientific">Cyprinodon variegatus</name>
    <name type="common">Sheepshead minnow</name>
    <dbReference type="NCBI Taxonomy" id="28743"/>
    <lineage>
        <taxon>Eukaryota</taxon>
        <taxon>Metazoa</taxon>
        <taxon>Chordata</taxon>
        <taxon>Craniata</taxon>
        <taxon>Vertebrata</taxon>
        <taxon>Euteleostomi</taxon>
        <taxon>Actinopterygii</taxon>
        <taxon>Neopterygii</taxon>
        <taxon>Teleostei</taxon>
        <taxon>Neoteleostei</taxon>
        <taxon>Acanthomorphata</taxon>
        <taxon>Ovalentaria</taxon>
        <taxon>Atherinomorphae</taxon>
        <taxon>Cyprinodontiformes</taxon>
        <taxon>Cyprinodontidae</taxon>
        <taxon>Cyprinodon</taxon>
    </lineage>
</organism>
<name>A0A3Q2E9X3_CYPVA</name>
<protein>
    <submittedName>
        <fullName evidence="7">GLIPR1-like protein 1</fullName>
    </submittedName>
</protein>
<proteinExistence type="inferred from homology"/>
<keyword evidence="4" id="KW-0812">Transmembrane</keyword>
<reference evidence="7" key="1">
    <citation type="submission" date="2025-08" db="UniProtKB">
        <authorList>
            <consortium name="Ensembl"/>
        </authorList>
    </citation>
    <scope>IDENTIFICATION</scope>
</reference>
<dbReference type="PANTHER" id="PTHR10334">
    <property type="entry name" value="CYSTEINE-RICH SECRETORY PROTEIN-RELATED"/>
    <property type="match status" value="1"/>
</dbReference>
<dbReference type="GO" id="GO:0016020">
    <property type="term" value="C:membrane"/>
    <property type="evidence" value="ECO:0007669"/>
    <property type="project" value="UniProtKB-SubCell"/>
</dbReference>
<dbReference type="CDD" id="cd05385">
    <property type="entry name" value="CAP_GLIPR1-like"/>
    <property type="match status" value="1"/>
</dbReference>
<dbReference type="InterPro" id="IPR018244">
    <property type="entry name" value="Allrgn_V5/Tpx1_CS"/>
</dbReference>
<evidence type="ECO:0000313" key="7">
    <source>
        <dbReference type="Ensembl" id="ENSCVAP00000029208.1"/>
    </source>
</evidence>